<dbReference type="Pfam" id="PF07676">
    <property type="entry name" value="PD40"/>
    <property type="match status" value="2"/>
</dbReference>
<evidence type="ECO:0000256" key="1">
    <source>
        <dbReference type="ARBA" id="ARBA00009820"/>
    </source>
</evidence>
<protein>
    <recommendedName>
        <fullName evidence="3">Bacterial surface antigen (D15) domain-containing protein</fullName>
    </recommendedName>
</protein>
<evidence type="ECO:0008006" key="3">
    <source>
        <dbReference type="Google" id="ProtNLM"/>
    </source>
</evidence>
<dbReference type="InterPro" id="IPR011659">
    <property type="entry name" value="WD40"/>
</dbReference>
<dbReference type="InterPro" id="IPR011042">
    <property type="entry name" value="6-blade_b-propeller_TolB-like"/>
</dbReference>
<dbReference type="AlphaFoldDB" id="A0A7C4Y9T4"/>
<organism evidence="2">
    <name type="scientific">candidate division WOR-3 bacterium</name>
    <dbReference type="NCBI Taxonomy" id="2052148"/>
    <lineage>
        <taxon>Bacteria</taxon>
        <taxon>Bacteria division WOR-3</taxon>
    </lineage>
</organism>
<dbReference type="PANTHER" id="PTHR36842:SF1">
    <property type="entry name" value="PROTEIN TOLB"/>
    <property type="match status" value="1"/>
</dbReference>
<sequence>MNLMILFLIPLNEKWSLIKTEHFDIYFYTSLNVAQYVSVIAESVYNEMKESFSEINFRTNIIISDNYDEGIIFSSPFREKIFITLANDDLYKTIKYGLTDVIIKRGFINFNYLLPDLITNGITGYDNSVYNGILKRKIIEDDFPSISDVLVSRKRRWPGEYSSIIFGEKFLDFLKEKYGEEKLNDFLILHSRLPMLNTWIKKVFGKSKEKLWDEFKEYLKEKYSCEIELKEGRKIKENIKWIKNLRYLRDGRILYVEDKNSNSEASIFVDKKKIYSGHINGSIALDNDKIYFVNLKNSKNYYLYGDVYSYNLITKRIKRLTHQMRVKYIDYDVKNERFICVVNSEGTDNIFIFDKNFENPEKITDNKHSFIHYYYPSFSPDGRYVAVTISGDVDFTDIYIIDLENKDFIRLTEDPSIELFPQWSPDGKYLVFSKDLDGIFNIYLFSIEKQRFYQITKTLSGALFPIFKNNNELMFAVIQKDNFSINEMEIEKEEIDFERKGKENGKREFKEYNISGYNPLKEFGLSSIKPFIEYSQIDTFLRYGCYLNFDDILNFTSFTLYFEPFLANDNGFIIGGFFRYNRDPMIGLNGVFYWDDESKKFSSIYAEIAYGGLRWGDKNKLYNFWIGISYNPTDTFPFLINNGMLFAPFFPLYSYKAFSPILNFHLRNYSEFPSSISKEKGINLDFSTNFYHFMTDIRIFYPEFKGSIIGERFLMGYLPHNDPFTYLRNINQILFLKKLTTYYDLSFYHTLEYRFPLLYPEKIIFNTPLYLEKIYGKFYCDFGGGWNSKEEEIPSLYLLLLLGHPEFSRFLFTPKFLGLEISADFNLFYKINLNARIGIGYSVSGKYYNIYLCTGNSF</sequence>
<dbReference type="SUPFAM" id="SSF82171">
    <property type="entry name" value="DPP6 N-terminal domain-like"/>
    <property type="match status" value="1"/>
</dbReference>
<dbReference type="EMBL" id="DTHG01000050">
    <property type="protein sequence ID" value="HGW91704.1"/>
    <property type="molecule type" value="Genomic_DNA"/>
</dbReference>
<proteinExistence type="inferred from homology"/>
<gene>
    <name evidence="2" type="ORF">ENV67_04085</name>
</gene>
<evidence type="ECO:0000313" key="2">
    <source>
        <dbReference type="EMBL" id="HGW91704.1"/>
    </source>
</evidence>
<dbReference type="Gene3D" id="2.120.10.30">
    <property type="entry name" value="TolB, C-terminal domain"/>
    <property type="match status" value="1"/>
</dbReference>
<comment type="similarity">
    <text evidence="1">Belongs to the TolB family.</text>
</comment>
<accession>A0A7C4Y9T4</accession>
<name>A0A7C4Y9T4_UNCW3</name>
<comment type="caution">
    <text evidence="2">The sequence shown here is derived from an EMBL/GenBank/DDBJ whole genome shotgun (WGS) entry which is preliminary data.</text>
</comment>
<reference evidence="2" key="1">
    <citation type="journal article" date="2020" name="mSystems">
        <title>Genome- and Community-Level Interaction Insights into Carbon Utilization and Element Cycling Functions of Hydrothermarchaeota in Hydrothermal Sediment.</title>
        <authorList>
            <person name="Zhou Z."/>
            <person name="Liu Y."/>
            <person name="Xu W."/>
            <person name="Pan J."/>
            <person name="Luo Z.H."/>
            <person name="Li M."/>
        </authorList>
    </citation>
    <scope>NUCLEOTIDE SEQUENCE [LARGE SCALE GENOMIC DNA]</scope>
    <source>
        <strain evidence="2">SpSt-780</strain>
    </source>
</reference>
<dbReference type="PANTHER" id="PTHR36842">
    <property type="entry name" value="PROTEIN TOLB HOMOLOG"/>
    <property type="match status" value="1"/>
</dbReference>